<dbReference type="Proteomes" id="UP000238325">
    <property type="component" value="Unassembled WGS sequence"/>
</dbReference>
<protein>
    <submittedName>
        <fullName evidence="1">Uncharacterized protein</fullName>
    </submittedName>
</protein>
<evidence type="ECO:0000313" key="3">
    <source>
        <dbReference type="Proteomes" id="UP000238325"/>
    </source>
</evidence>
<accession>A0A2S9CKV9</accession>
<sequence>MTTTYIPHMISFKKITFVILSIFSTLFFSQKRNEPVNLQIKGDFTHTSTSVVFPALWSDFQRETITSYDIQNKHVVVSYVQQNSKKSKTVLTLYLYPKKSVDNQLLRDEFAVYETVLNQNSNKSVDLKPMFGSSSNDKVKVHYLYSIFDHAMGERDFFKGVKYTNKKSLLAIYECGGWGFKIRVSSDDMTSDQLAELKNKTEVYFGLLDIASKKSLPISNTPAIILSPVIKRDSMMINSVIAAAHAKIEWLGKNSEKKELLTGFNDMNIESEVYSIQKMIEFYKTHEKDGPMHADTKKYFDEMIRIADHGKIKDYLYDKYNRLIQYDEGEAKKDEYLQFKTDKNITENTNEIFYKLYYIIE</sequence>
<name>A0A2S9CKV9_CHRCI</name>
<dbReference type="EMBL" id="PCPH01000006">
    <property type="protein sequence ID" value="PRB88005.1"/>
    <property type="molecule type" value="Genomic_DNA"/>
</dbReference>
<dbReference type="AlphaFoldDB" id="A0A2S9CKV9"/>
<dbReference type="Proteomes" id="UP000238534">
    <property type="component" value="Unassembled WGS sequence"/>
</dbReference>
<comment type="caution">
    <text evidence="1">The sequence shown here is derived from an EMBL/GenBank/DDBJ whole genome shotgun (WGS) entry which is preliminary data.</text>
</comment>
<dbReference type="EMBL" id="PCPP01000005">
    <property type="protein sequence ID" value="PRB81069.1"/>
    <property type="molecule type" value="Genomic_DNA"/>
</dbReference>
<keyword evidence="3" id="KW-1185">Reference proteome</keyword>
<evidence type="ECO:0000313" key="1">
    <source>
        <dbReference type="EMBL" id="PRB81069.1"/>
    </source>
</evidence>
<gene>
    <name evidence="1" type="ORF">CQ022_19870</name>
    <name evidence="2" type="ORF">CQ033_18775</name>
</gene>
<proteinExistence type="predicted"/>
<organism evidence="1 4">
    <name type="scientific">Chryseobacterium culicis</name>
    <dbReference type="NCBI Taxonomy" id="680127"/>
    <lineage>
        <taxon>Bacteria</taxon>
        <taxon>Pseudomonadati</taxon>
        <taxon>Bacteroidota</taxon>
        <taxon>Flavobacteriia</taxon>
        <taxon>Flavobacteriales</taxon>
        <taxon>Weeksellaceae</taxon>
        <taxon>Chryseobacterium group</taxon>
        <taxon>Chryseobacterium</taxon>
    </lineage>
</organism>
<evidence type="ECO:0000313" key="4">
    <source>
        <dbReference type="Proteomes" id="UP000238534"/>
    </source>
</evidence>
<reference evidence="3 4" key="1">
    <citation type="submission" date="2017-09" db="EMBL/GenBank/DDBJ databases">
        <title>Genomic, metabolic, and phenotypic characteristics of bacterial isolates from the natural microbiome of the model nematode Caenorhabditis elegans.</title>
        <authorList>
            <person name="Zimmermann J."/>
            <person name="Obeng N."/>
            <person name="Yang W."/>
            <person name="Obeng O."/>
            <person name="Kissoyan K."/>
            <person name="Pees B."/>
            <person name="Dirksen P."/>
            <person name="Hoppner M."/>
            <person name="Franke A."/>
            <person name="Rosenstiel P."/>
            <person name="Leippe M."/>
            <person name="Dierking K."/>
            <person name="Kaleta C."/>
            <person name="Schulenburg H."/>
        </authorList>
    </citation>
    <scope>NUCLEOTIDE SEQUENCE [LARGE SCALE GENOMIC DNA]</scope>
    <source>
        <strain evidence="1 4">MYb25</strain>
        <strain evidence="2 3">MYb44</strain>
    </source>
</reference>
<evidence type="ECO:0000313" key="2">
    <source>
        <dbReference type="EMBL" id="PRB88005.1"/>
    </source>
</evidence>